<keyword evidence="3" id="KW-0788">Thiol protease</keyword>
<dbReference type="InterPro" id="IPR044613">
    <property type="entry name" value="Nep1/2-like"/>
</dbReference>
<comment type="caution">
    <text evidence="6">The sequence shown here is derived from an EMBL/GenBank/DDBJ whole genome shotgun (WGS) entry which is preliminary data.</text>
</comment>
<keyword evidence="7" id="KW-1185">Reference proteome</keyword>
<feature type="compositionally biased region" description="Polar residues" evidence="4">
    <location>
        <begin position="626"/>
        <end position="646"/>
    </location>
</feature>
<reference evidence="6 7" key="1">
    <citation type="submission" date="2023-08" db="EMBL/GenBank/DDBJ databases">
        <title>Implementing the SeqCode for naming new Mesorhizobium species isolated from Vachellia karroo root nodules.</title>
        <authorList>
            <person name="Van Lill M."/>
        </authorList>
    </citation>
    <scope>NUCLEOTIDE SEQUENCE [LARGE SCALE GENOMIC DNA]</scope>
    <source>
        <strain evidence="6 7">VK3E</strain>
    </source>
</reference>
<sequence>MDFAKRSRSSASGDMYPQDERLIELFKETVQAYEVVPDGTIGRGAGKVPAPTIKDNKAALASFARWLREENKKPMAPRLLNEPRSLANDVDEYIALGMDHRDRLRSAMSHLRRLSPDGQVIQSAGTGPRLMGRQSANPHPDDALIIDGLLKQELSKLGPRPTRKESNPASAMASKQRRFSDWLQREARESIVSRINGTDQQQKSLKADLKDFSKATGQQGARLDQIRQYLGAESQSTKLHPYPDDASVIDGLAKEQVSKLGNDSTRQQRQAVAKIAWELRRFSDWLQKEGRGSIASRINGSDQQERSLKADHKEFDKTKAQTAVSLERFRQYASDGTTTGIQSISRYHPYPDDARIIEGFANEELMRLGSDATARQKNVIGNIASAQRGFSDWLQKEGRGSIVNRINGSDQQKRSLKADFKTYTNAKGQSTVSLTRLGQYLQVVEANAALGLSLEQASGREPAGSQTDSYDQSQLWRDADEAGGQGPAGWDRPWSGLSSHSDERAASQVESYDQSRLWLDVDQAAGQGPAGWTSSWSSQEVDHAGRGRSAASQESYDQSQLWQEVDQAGWQRPAGWTSSWSSQEVDHAGRGESAASQESYDQSQLWQEVGQAGWQRPAGWDRPWSGPSSQSDQDMGPTQPSASARSSDIYRGLESLVDLPSTPAELRDDAHYEPFLGTASDAQVGALNPQASSHRSGRALGAREWLGDVHIQGDYELLAQELQRDNPDLAVRTRLVDPLVAHYHLRLGSDSVVLRAFQRIVYDHNGNDTADFLFLPVNDASATDPDRRGTHWSLLLVDRRERARPVAYHYDSARGHNDQPAALLAQRLGARVETVRMTQQRNGYDCGVFVLDGTRALVRRLAQRRRPAMLHLDNLVVDRQALQNRLRG</sequence>
<organism evidence="6 7">
    <name type="scientific">Mesorhizobium australafricanum</name>
    <dbReference type="NCBI Taxonomy" id="3072311"/>
    <lineage>
        <taxon>Bacteria</taxon>
        <taxon>Pseudomonadati</taxon>
        <taxon>Pseudomonadota</taxon>
        <taxon>Alphaproteobacteria</taxon>
        <taxon>Hyphomicrobiales</taxon>
        <taxon>Phyllobacteriaceae</taxon>
        <taxon>Mesorhizobium</taxon>
    </lineage>
</organism>
<protein>
    <submittedName>
        <fullName evidence="6">Ulp1 family isopeptidase</fullName>
    </submittedName>
</protein>
<feature type="region of interest" description="Disordered" evidence="4">
    <location>
        <begin position="157"/>
        <end position="179"/>
    </location>
</feature>
<feature type="compositionally biased region" description="Polar residues" evidence="4">
    <location>
        <begin position="594"/>
        <end position="606"/>
    </location>
</feature>
<evidence type="ECO:0000313" key="7">
    <source>
        <dbReference type="Proteomes" id="UP001272097"/>
    </source>
</evidence>
<keyword evidence="1" id="KW-0645">Protease</keyword>
<dbReference type="RefSeq" id="WP_320217861.1">
    <property type="nucleotide sequence ID" value="NZ_JAVIIS010000095.1"/>
</dbReference>
<proteinExistence type="predicted"/>
<feature type="region of interest" description="Disordered" evidence="4">
    <location>
        <begin position="528"/>
        <end position="646"/>
    </location>
</feature>
<dbReference type="InterPro" id="IPR038765">
    <property type="entry name" value="Papain-like_cys_pep_sf"/>
</dbReference>
<feature type="region of interest" description="Disordered" evidence="4">
    <location>
        <begin position="479"/>
        <end position="508"/>
    </location>
</feature>
<dbReference type="Pfam" id="PF02902">
    <property type="entry name" value="Peptidase_C48"/>
    <property type="match status" value="1"/>
</dbReference>
<dbReference type="PANTHER" id="PTHR46468:SF1">
    <property type="entry name" value="SENTRIN-SPECIFIC PROTEASE 8"/>
    <property type="match status" value="1"/>
</dbReference>
<dbReference type="Gene3D" id="3.40.395.10">
    <property type="entry name" value="Adenoviral Proteinase, Chain A"/>
    <property type="match status" value="1"/>
</dbReference>
<evidence type="ECO:0000256" key="1">
    <source>
        <dbReference type="ARBA" id="ARBA00022670"/>
    </source>
</evidence>
<dbReference type="PANTHER" id="PTHR46468">
    <property type="entry name" value="SENTRIN-SPECIFIC PROTEASE 8"/>
    <property type="match status" value="1"/>
</dbReference>
<dbReference type="Proteomes" id="UP001272097">
    <property type="component" value="Unassembled WGS sequence"/>
</dbReference>
<evidence type="ECO:0000313" key="6">
    <source>
        <dbReference type="EMBL" id="MDX8443884.1"/>
    </source>
</evidence>
<keyword evidence="2" id="KW-0378">Hydrolase</keyword>
<dbReference type="SUPFAM" id="SSF54001">
    <property type="entry name" value="Cysteine proteinases"/>
    <property type="match status" value="1"/>
</dbReference>
<name>A0ABU4X731_9HYPH</name>
<feature type="compositionally biased region" description="Polar residues" evidence="4">
    <location>
        <begin position="550"/>
        <end position="562"/>
    </location>
</feature>
<dbReference type="InterPro" id="IPR003653">
    <property type="entry name" value="Peptidase_C48_C"/>
</dbReference>
<evidence type="ECO:0000259" key="5">
    <source>
        <dbReference type="PROSITE" id="PS50600"/>
    </source>
</evidence>
<evidence type="ECO:0000256" key="2">
    <source>
        <dbReference type="ARBA" id="ARBA00022801"/>
    </source>
</evidence>
<dbReference type="EMBL" id="JAVIIS010000095">
    <property type="protein sequence ID" value="MDX8443884.1"/>
    <property type="molecule type" value="Genomic_DNA"/>
</dbReference>
<accession>A0ABU4X731</accession>
<evidence type="ECO:0000256" key="3">
    <source>
        <dbReference type="ARBA" id="ARBA00022807"/>
    </source>
</evidence>
<feature type="domain" description="Ubiquitin-like protease family profile" evidence="5">
    <location>
        <begin position="690"/>
        <end position="857"/>
    </location>
</feature>
<gene>
    <name evidence="6" type="ORF">RFM51_30415</name>
</gene>
<evidence type="ECO:0000256" key="4">
    <source>
        <dbReference type="SAM" id="MobiDB-lite"/>
    </source>
</evidence>
<dbReference type="PROSITE" id="PS50600">
    <property type="entry name" value="ULP_PROTEASE"/>
    <property type="match status" value="1"/>
</dbReference>